<evidence type="ECO:0000256" key="4">
    <source>
        <dbReference type="ARBA" id="ARBA00048391"/>
    </source>
</evidence>
<dbReference type="GO" id="GO:0032259">
    <property type="term" value="P:methylation"/>
    <property type="evidence" value="ECO:0007669"/>
    <property type="project" value="UniProtKB-KW"/>
</dbReference>
<feature type="domain" description="Release factor glutamine methyltransferase N-terminal" evidence="8">
    <location>
        <begin position="10"/>
        <end position="79"/>
    </location>
</feature>
<dbReference type="GO" id="GO:0102559">
    <property type="term" value="F:peptide chain release factor N(5)-glutamine methyltransferase activity"/>
    <property type="evidence" value="ECO:0007669"/>
    <property type="project" value="UniProtKB-EC"/>
</dbReference>
<protein>
    <recommendedName>
        <fullName evidence="5">Release factor glutamine methyltransferase</fullName>
        <shortName evidence="5">RF MTase</shortName>
        <ecNumber evidence="5">2.1.1.297</ecNumber>
    </recommendedName>
    <alternativeName>
        <fullName evidence="5">N5-glutamine methyltransferase PrmC</fullName>
    </alternativeName>
    <alternativeName>
        <fullName evidence="5">Protein-(glutamine-N5) MTase PrmC</fullName>
    </alternativeName>
    <alternativeName>
        <fullName evidence="5">Protein-glutamine N-methyltransferase PrmC</fullName>
    </alternativeName>
</protein>
<comment type="similarity">
    <text evidence="5">Belongs to the protein N5-glutamine methyltransferase family. PrmC subfamily.</text>
</comment>
<dbReference type="SUPFAM" id="SSF53335">
    <property type="entry name" value="S-adenosyl-L-methionine-dependent methyltransferases"/>
    <property type="match status" value="1"/>
</dbReference>
<dbReference type="Gene3D" id="1.10.8.10">
    <property type="entry name" value="DNA helicase RuvA subunit, C-terminal domain"/>
    <property type="match status" value="1"/>
</dbReference>
<organism evidence="9 10">
    <name type="scientific">Slackia equolifaciens</name>
    <dbReference type="NCBI Taxonomy" id="498718"/>
    <lineage>
        <taxon>Bacteria</taxon>
        <taxon>Bacillati</taxon>
        <taxon>Actinomycetota</taxon>
        <taxon>Coriobacteriia</taxon>
        <taxon>Eggerthellales</taxon>
        <taxon>Eggerthellaceae</taxon>
        <taxon>Slackia</taxon>
    </lineage>
</organism>
<keyword evidence="10" id="KW-1185">Reference proteome</keyword>
<dbReference type="Pfam" id="PF05175">
    <property type="entry name" value="MTS"/>
    <property type="match status" value="1"/>
</dbReference>
<keyword evidence="2 5" id="KW-0808">Transferase</keyword>
<dbReference type="GO" id="GO:0003676">
    <property type="term" value="F:nucleic acid binding"/>
    <property type="evidence" value="ECO:0007669"/>
    <property type="project" value="InterPro"/>
</dbReference>
<sequence>MSEIWTIKAALDWCRGYLERKGDDNPRLSAEWLLAEACGLRRVELYVNFERPLAPEEREVLRDYVARRGAGEPLQYITGEVAFRHIAVKVRPGVLIPRPETEVLVSEALALLPAPRRRHATDSVLTENEAQELLLREAAQKAAAEGLDGDGATVPSDTAAVSSAEGADAQDGSFVDATMAGGAGEVGVAEGTEDDFERTGAASPVASDDAPLYIADICTGSGCIACSIAYEHPDARVLATDIAPEALALARENVEALGLKERVYVLNSNLGDSVPPRFVGKLDLVVSNPPYIPTDVMARLPREVGAFEPALALDGGADGLDLFRPLTAWARHALKPGGGYAVELHETCLEAAAAIAREAGFTDVRIVDDLAGRPRVLVARAPR</sequence>
<reference evidence="10" key="1">
    <citation type="submission" date="2018-05" db="EMBL/GenBank/DDBJ databases">
        <title>Genome Sequencing of selected type strains of the family Eggerthellaceae.</title>
        <authorList>
            <person name="Danylec N."/>
            <person name="Stoll D.A."/>
            <person name="Doetsch A."/>
            <person name="Huch M."/>
        </authorList>
    </citation>
    <scope>NUCLEOTIDE SEQUENCE [LARGE SCALE GENOMIC DNA]</scope>
    <source>
        <strain evidence="10">DSM 24851</strain>
    </source>
</reference>
<evidence type="ECO:0000256" key="6">
    <source>
        <dbReference type="SAM" id="MobiDB-lite"/>
    </source>
</evidence>
<dbReference type="InterPro" id="IPR019874">
    <property type="entry name" value="RF_methyltr_PrmC"/>
</dbReference>
<feature type="binding site" evidence="5">
    <location>
        <begin position="288"/>
        <end position="291"/>
    </location>
    <ligand>
        <name>substrate</name>
    </ligand>
</feature>
<comment type="caution">
    <text evidence="9">The sequence shown here is derived from an EMBL/GenBank/DDBJ whole genome shotgun (WGS) entry which is preliminary data.</text>
</comment>
<dbReference type="InterPro" id="IPR050320">
    <property type="entry name" value="N5-glutamine_MTase"/>
</dbReference>
<dbReference type="EMBL" id="QIBX01000002">
    <property type="protein sequence ID" value="RNL41428.1"/>
    <property type="molecule type" value="Genomic_DNA"/>
</dbReference>
<evidence type="ECO:0000259" key="7">
    <source>
        <dbReference type="Pfam" id="PF05175"/>
    </source>
</evidence>
<evidence type="ECO:0000256" key="5">
    <source>
        <dbReference type="HAMAP-Rule" id="MF_02126"/>
    </source>
</evidence>
<feature type="domain" description="Methyltransferase small" evidence="7">
    <location>
        <begin position="214"/>
        <end position="291"/>
    </location>
</feature>
<dbReference type="Gene3D" id="3.40.50.150">
    <property type="entry name" value="Vaccinia Virus protein VP39"/>
    <property type="match status" value="1"/>
</dbReference>
<accession>A0A3N0B384</accession>
<feature type="binding site" evidence="5">
    <location>
        <position position="241"/>
    </location>
    <ligand>
        <name>S-adenosyl-L-methionine</name>
        <dbReference type="ChEBI" id="CHEBI:59789"/>
    </ligand>
</feature>
<comment type="function">
    <text evidence="5">Methylates the class 1 translation termination release factors RF1/PrfA and RF2/PrfB on the glutamine residue of the universally conserved GGQ motif.</text>
</comment>
<evidence type="ECO:0000259" key="8">
    <source>
        <dbReference type="Pfam" id="PF17827"/>
    </source>
</evidence>
<dbReference type="EC" id="2.1.1.297" evidence="5"/>
<dbReference type="PROSITE" id="PS00092">
    <property type="entry name" value="N6_MTASE"/>
    <property type="match status" value="1"/>
</dbReference>
<evidence type="ECO:0000313" key="10">
    <source>
        <dbReference type="Proteomes" id="UP000269591"/>
    </source>
</evidence>
<evidence type="ECO:0000256" key="2">
    <source>
        <dbReference type="ARBA" id="ARBA00022679"/>
    </source>
</evidence>
<gene>
    <name evidence="5" type="primary">prmC</name>
    <name evidence="9" type="ORF">DMP06_02250</name>
</gene>
<dbReference type="InterPro" id="IPR002052">
    <property type="entry name" value="DNA_methylase_N6_adenine_CS"/>
</dbReference>
<comment type="catalytic activity">
    <reaction evidence="4 5">
        <text>L-glutaminyl-[peptide chain release factor] + S-adenosyl-L-methionine = N(5)-methyl-L-glutaminyl-[peptide chain release factor] + S-adenosyl-L-homocysteine + H(+)</text>
        <dbReference type="Rhea" id="RHEA:42896"/>
        <dbReference type="Rhea" id="RHEA-COMP:10271"/>
        <dbReference type="Rhea" id="RHEA-COMP:10272"/>
        <dbReference type="ChEBI" id="CHEBI:15378"/>
        <dbReference type="ChEBI" id="CHEBI:30011"/>
        <dbReference type="ChEBI" id="CHEBI:57856"/>
        <dbReference type="ChEBI" id="CHEBI:59789"/>
        <dbReference type="ChEBI" id="CHEBI:61891"/>
        <dbReference type="EC" id="2.1.1.297"/>
    </reaction>
</comment>
<evidence type="ECO:0000256" key="3">
    <source>
        <dbReference type="ARBA" id="ARBA00022691"/>
    </source>
</evidence>
<dbReference type="PANTHER" id="PTHR18895">
    <property type="entry name" value="HEMK METHYLTRANSFERASE"/>
    <property type="match status" value="1"/>
</dbReference>
<feature type="binding site" evidence="5">
    <location>
        <position position="288"/>
    </location>
    <ligand>
        <name>S-adenosyl-L-methionine</name>
        <dbReference type="ChEBI" id="CHEBI:59789"/>
    </ligand>
</feature>
<dbReference type="PANTHER" id="PTHR18895:SF74">
    <property type="entry name" value="MTRF1L RELEASE FACTOR GLUTAMINE METHYLTRANSFERASE"/>
    <property type="match status" value="1"/>
</dbReference>
<dbReference type="HAMAP" id="MF_02126">
    <property type="entry name" value="RF_methyltr_PrmC"/>
    <property type="match status" value="1"/>
</dbReference>
<dbReference type="CDD" id="cd02440">
    <property type="entry name" value="AdoMet_MTases"/>
    <property type="match status" value="1"/>
</dbReference>
<dbReference type="OrthoDB" id="9800643at2"/>
<dbReference type="AlphaFoldDB" id="A0A3N0B384"/>
<dbReference type="Proteomes" id="UP000269591">
    <property type="component" value="Unassembled WGS sequence"/>
</dbReference>
<comment type="caution">
    <text evidence="5">Lacks conserved residue(s) required for the propagation of feature annotation.</text>
</comment>
<name>A0A3N0B384_9ACTN</name>
<dbReference type="Pfam" id="PF17827">
    <property type="entry name" value="PrmC_N"/>
    <property type="match status" value="1"/>
</dbReference>
<dbReference type="NCBIfam" id="TIGR00536">
    <property type="entry name" value="hemK_fam"/>
    <property type="match status" value="1"/>
</dbReference>
<evidence type="ECO:0000313" key="9">
    <source>
        <dbReference type="EMBL" id="RNL41428.1"/>
    </source>
</evidence>
<dbReference type="RefSeq" id="WP_123208126.1">
    <property type="nucleotide sequence ID" value="NZ_JBHTHO010000031.1"/>
</dbReference>
<keyword evidence="1 5" id="KW-0489">Methyltransferase</keyword>
<evidence type="ECO:0000256" key="1">
    <source>
        <dbReference type="ARBA" id="ARBA00022603"/>
    </source>
</evidence>
<dbReference type="InterPro" id="IPR040758">
    <property type="entry name" value="PrmC_N"/>
</dbReference>
<dbReference type="InterPro" id="IPR007848">
    <property type="entry name" value="Small_mtfrase_dom"/>
</dbReference>
<feature type="region of interest" description="Disordered" evidence="6">
    <location>
        <begin position="146"/>
        <end position="167"/>
    </location>
</feature>
<dbReference type="InterPro" id="IPR029063">
    <property type="entry name" value="SAM-dependent_MTases_sf"/>
</dbReference>
<dbReference type="InterPro" id="IPR004556">
    <property type="entry name" value="HemK-like"/>
</dbReference>
<proteinExistence type="inferred from homology"/>
<keyword evidence="3 5" id="KW-0949">S-adenosyl-L-methionine</keyword>